<evidence type="ECO:0000256" key="7">
    <source>
        <dbReference type="SAM" id="Phobius"/>
    </source>
</evidence>
<dbReference type="CDD" id="cd00887">
    <property type="entry name" value="MoeA"/>
    <property type="match status" value="1"/>
</dbReference>
<dbReference type="EMBL" id="DRND01000278">
    <property type="protein sequence ID" value="HFC46932.1"/>
    <property type="molecule type" value="Genomic_DNA"/>
</dbReference>
<dbReference type="InterPro" id="IPR005110">
    <property type="entry name" value="MoeA_linker/N"/>
</dbReference>
<dbReference type="GO" id="GO:0061599">
    <property type="term" value="F:molybdopterin molybdotransferase activity"/>
    <property type="evidence" value="ECO:0007669"/>
    <property type="project" value="UniProtKB-UniRule"/>
</dbReference>
<comment type="caution">
    <text evidence="9">The sequence shown here is derived from an EMBL/GenBank/DDBJ whole genome shotgun (WGS) entry which is preliminary data.</text>
</comment>
<dbReference type="AlphaFoldDB" id="A0A7V2WSU4"/>
<gene>
    <name evidence="9" type="ORF">ENJ63_03535</name>
</gene>
<keyword evidence="7" id="KW-1133">Transmembrane helix</keyword>
<dbReference type="Pfam" id="PF03453">
    <property type="entry name" value="MoeA_N"/>
    <property type="match status" value="1"/>
</dbReference>
<reference evidence="9" key="1">
    <citation type="journal article" date="2020" name="mSystems">
        <title>Genome- and Community-Level Interaction Insights into Carbon Utilization and Element Cycling Functions of Hydrothermarchaeota in Hydrothermal Sediment.</title>
        <authorList>
            <person name="Zhou Z."/>
            <person name="Liu Y."/>
            <person name="Xu W."/>
            <person name="Pan J."/>
            <person name="Luo Z.H."/>
            <person name="Li M."/>
        </authorList>
    </citation>
    <scope>NUCLEOTIDE SEQUENCE [LARGE SCALE GENOMIC DNA]</scope>
    <source>
        <strain evidence="9">HyVt-503</strain>
    </source>
</reference>
<dbReference type="PANTHER" id="PTHR10192">
    <property type="entry name" value="MOLYBDOPTERIN BIOSYNTHESIS PROTEIN"/>
    <property type="match status" value="1"/>
</dbReference>
<dbReference type="InterPro" id="IPR036688">
    <property type="entry name" value="MoeA_C_domain_IV_sf"/>
</dbReference>
<dbReference type="Gene3D" id="3.40.980.10">
    <property type="entry name" value="MoaB/Mog-like domain"/>
    <property type="match status" value="1"/>
</dbReference>
<comment type="cofactor">
    <cofactor evidence="6">
        <name>Mg(2+)</name>
        <dbReference type="ChEBI" id="CHEBI:18420"/>
    </cofactor>
</comment>
<keyword evidence="4 6" id="KW-0501">Molybdenum cofactor biosynthesis</keyword>
<dbReference type="InterPro" id="IPR036425">
    <property type="entry name" value="MoaB/Mog-like_dom_sf"/>
</dbReference>
<dbReference type="Gene3D" id="2.40.340.10">
    <property type="entry name" value="MoeA, C-terminal, domain IV"/>
    <property type="match status" value="1"/>
</dbReference>
<comment type="catalytic activity">
    <reaction evidence="5">
        <text>adenylyl-molybdopterin + molybdate = Mo-molybdopterin + AMP + H(+)</text>
        <dbReference type="Rhea" id="RHEA:35047"/>
        <dbReference type="ChEBI" id="CHEBI:15378"/>
        <dbReference type="ChEBI" id="CHEBI:36264"/>
        <dbReference type="ChEBI" id="CHEBI:62727"/>
        <dbReference type="ChEBI" id="CHEBI:71302"/>
        <dbReference type="ChEBI" id="CHEBI:456215"/>
        <dbReference type="EC" id="2.10.1.1"/>
    </reaction>
</comment>
<comment type="pathway">
    <text evidence="2 6">Cofactor biosynthesis; molybdopterin biosynthesis.</text>
</comment>
<feature type="domain" description="MoaB/Mog" evidence="8">
    <location>
        <begin position="198"/>
        <end position="338"/>
    </location>
</feature>
<comment type="function">
    <text evidence="1 6">Catalyzes the insertion of molybdate into adenylated molybdopterin with the concomitant release of AMP.</text>
</comment>
<dbReference type="GO" id="GO:0005829">
    <property type="term" value="C:cytosol"/>
    <property type="evidence" value="ECO:0007669"/>
    <property type="project" value="TreeGrafter"/>
</dbReference>
<proteinExistence type="inferred from homology"/>
<dbReference type="UniPathway" id="UPA00344"/>
<dbReference type="InterPro" id="IPR005111">
    <property type="entry name" value="MoeA_C_domain_IV"/>
</dbReference>
<evidence type="ECO:0000313" key="9">
    <source>
        <dbReference type="EMBL" id="HFC46932.1"/>
    </source>
</evidence>
<organism evidence="9">
    <name type="scientific">Dissulfuribacter thermophilus</name>
    <dbReference type="NCBI Taxonomy" id="1156395"/>
    <lineage>
        <taxon>Bacteria</taxon>
        <taxon>Pseudomonadati</taxon>
        <taxon>Thermodesulfobacteriota</taxon>
        <taxon>Dissulfuribacteria</taxon>
        <taxon>Dissulfuribacterales</taxon>
        <taxon>Dissulfuribacteraceae</taxon>
        <taxon>Dissulfuribacter</taxon>
    </lineage>
</organism>
<dbReference type="Pfam" id="PF03454">
    <property type="entry name" value="MoeA_C"/>
    <property type="match status" value="1"/>
</dbReference>
<dbReference type="EC" id="2.10.1.1" evidence="6"/>
<dbReference type="SMART" id="SM00852">
    <property type="entry name" value="MoCF_biosynth"/>
    <property type="match status" value="1"/>
</dbReference>
<dbReference type="GO" id="GO:0006777">
    <property type="term" value="P:Mo-molybdopterin cofactor biosynthetic process"/>
    <property type="evidence" value="ECO:0007669"/>
    <property type="project" value="UniProtKB-UniRule"/>
</dbReference>
<accession>A0A7V2WSU4</accession>
<dbReference type="GO" id="GO:0046872">
    <property type="term" value="F:metal ion binding"/>
    <property type="evidence" value="ECO:0007669"/>
    <property type="project" value="UniProtKB-UniRule"/>
</dbReference>
<keyword evidence="6" id="KW-0460">Magnesium</keyword>
<dbReference type="NCBIfam" id="NF045515">
    <property type="entry name" value="Glp_gephyrin"/>
    <property type="match status" value="1"/>
</dbReference>
<evidence type="ECO:0000256" key="6">
    <source>
        <dbReference type="RuleBase" id="RU365090"/>
    </source>
</evidence>
<evidence type="ECO:0000256" key="3">
    <source>
        <dbReference type="ARBA" id="ARBA00010763"/>
    </source>
</evidence>
<evidence type="ECO:0000256" key="1">
    <source>
        <dbReference type="ARBA" id="ARBA00002901"/>
    </source>
</evidence>
<dbReference type="SUPFAM" id="SSF63882">
    <property type="entry name" value="MoeA N-terminal region -like"/>
    <property type="match status" value="1"/>
</dbReference>
<dbReference type="Gene3D" id="2.170.190.11">
    <property type="entry name" value="Molybdopterin biosynthesis moea protein, domain 3"/>
    <property type="match status" value="1"/>
</dbReference>
<evidence type="ECO:0000256" key="2">
    <source>
        <dbReference type="ARBA" id="ARBA00005046"/>
    </source>
</evidence>
<feature type="transmembrane region" description="Helical" evidence="7">
    <location>
        <begin position="313"/>
        <end position="332"/>
    </location>
</feature>
<dbReference type="SUPFAM" id="SSF63867">
    <property type="entry name" value="MoeA C-terminal domain-like"/>
    <property type="match status" value="1"/>
</dbReference>
<keyword evidence="7" id="KW-0472">Membrane</keyword>
<dbReference type="PANTHER" id="PTHR10192:SF5">
    <property type="entry name" value="GEPHYRIN"/>
    <property type="match status" value="1"/>
</dbReference>
<dbReference type="Gene3D" id="3.90.105.10">
    <property type="entry name" value="Molybdopterin biosynthesis moea protein, domain 2"/>
    <property type="match status" value="1"/>
</dbReference>
<sequence length="431" mass="46643">MMEYARFVNGDRMKDFFRLMSRTQFLELLEGFEPLDSEVVPLTQARGRGLAQDILSPEDLPPFSRSTMDGFAVRAKATFGASESEPSLFKVVGEVPMGSSGQDIEVGPLEAAKIWTGGALPRGADSVVMVEFTHPIDEETIEVFRPVAPGENVIAKGEDYREGDVVLERGRVLGPGDLGALAGLGIVEVPVVKRPKVAVLSTGDELVPPDATPRPGEIRDINSTTLHLLIEECGGIPVPMGIIPDDFDSLNRACEEALREGADVVLLSGGSSVGRRDYTLDVFRGLKGSEVLAHGVSIRPGKPTILAKQGNRALFGLPGHVASAIVVFLLFVRPLVRYMSGRDLSTGLNEVRVRCGQEFPSVSGREDFVRVRLEDGPEGLSDMKWAYPVWGKSGLISPLVKAHGLLKIPRDSEGLERGEEATCLLFSYTHQ</sequence>
<evidence type="ECO:0000256" key="5">
    <source>
        <dbReference type="ARBA" id="ARBA00047317"/>
    </source>
</evidence>
<dbReference type="NCBIfam" id="TIGR00177">
    <property type="entry name" value="molyb_syn"/>
    <property type="match status" value="1"/>
</dbReference>
<keyword evidence="6" id="KW-0500">Molybdenum</keyword>
<dbReference type="InterPro" id="IPR038987">
    <property type="entry name" value="MoeA-like"/>
</dbReference>
<keyword evidence="7" id="KW-0812">Transmembrane</keyword>
<evidence type="ECO:0000259" key="8">
    <source>
        <dbReference type="SMART" id="SM00852"/>
    </source>
</evidence>
<dbReference type="InterPro" id="IPR001453">
    <property type="entry name" value="MoaB/Mog_dom"/>
</dbReference>
<evidence type="ECO:0000256" key="4">
    <source>
        <dbReference type="ARBA" id="ARBA00023150"/>
    </source>
</evidence>
<dbReference type="Proteomes" id="UP000885797">
    <property type="component" value="Unassembled WGS sequence"/>
</dbReference>
<dbReference type="Pfam" id="PF00994">
    <property type="entry name" value="MoCF_biosynth"/>
    <property type="match status" value="1"/>
</dbReference>
<dbReference type="SUPFAM" id="SSF53218">
    <property type="entry name" value="Molybdenum cofactor biosynthesis proteins"/>
    <property type="match status" value="1"/>
</dbReference>
<keyword evidence="6" id="KW-0479">Metal-binding</keyword>
<protein>
    <recommendedName>
        <fullName evidence="6">Molybdopterin molybdenumtransferase</fullName>
        <ecNumber evidence="6">2.10.1.1</ecNumber>
    </recommendedName>
</protein>
<name>A0A7V2WSU4_9BACT</name>
<keyword evidence="6" id="KW-0808">Transferase</keyword>
<comment type="similarity">
    <text evidence="3 6">Belongs to the MoeA family.</text>
</comment>
<dbReference type="InterPro" id="IPR036135">
    <property type="entry name" value="MoeA_linker/N_sf"/>
</dbReference>